<name>A0A1J4MYP8_9ACTN</name>
<accession>A0A1J4MYP8</accession>
<feature type="domain" description="SCO6045-like C-terminal" evidence="1">
    <location>
        <begin position="24"/>
        <end position="103"/>
    </location>
</feature>
<sequence length="153" mass="16798">MAATGAIGHTAPVDSPGAVRDQLAARQREVLDDLLAGRTPPGFDAAGTTATTRVLHHKRSSAAHHAAPELDLLPDWRARFHAWAGQHPQQGCAHDDVRAFLATIGAGWVRLHEVYDGRRRLALTRIDGRRVLTVGLGSQIWHLTRRTWKRSST</sequence>
<dbReference type="STRING" id="1844.UG56_022555"/>
<dbReference type="InterPro" id="IPR058711">
    <property type="entry name" value="SCO6045-like_C"/>
</dbReference>
<keyword evidence="3" id="KW-1185">Reference proteome</keyword>
<dbReference type="AlphaFoldDB" id="A0A1J4MYP8"/>
<evidence type="ECO:0000313" key="3">
    <source>
        <dbReference type="Proteomes" id="UP000033772"/>
    </source>
</evidence>
<evidence type="ECO:0000259" key="1">
    <source>
        <dbReference type="Pfam" id="PF26136"/>
    </source>
</evidence>
<organism evidence="2 3">
    <name type="scientific">Nocardioides luteus</name>
    <dbReference type="NCBI Taxonomy" id="1844"/>
    <lineage>
        <taxon>Bacteria</taxon>
        <taxon>Bacillati</taxon>
        <taxon>Actinomycetota</taxon>
        <taxon>Actinomycetes</taxon>
        <taxon>Propionibacteriales</taxon>
        <taxon>Nocardioidaceae</taxon>
        <taxon>Nocardioides</taxon>
    </lineage>
</organism>
<dbReference type="EMBL" id="JZDQ02000038">
    <property type="protein sequence ID" value="OIJ24469.1"/>
    <property type="molecule type" value="Genomic_DNA"/>
</dbReference>
<dbReference type="Pfam" id="PF26136">
    <property type="entry name" value="SCO6045_C"/>
    <property type="match status" value="1"/>
</dbReference>
<dbReference type="Proteomes" id="UP000033772">
    <property type="component" value="Unassembled WGS sequence"/>
</dbReference>
<reference evidence="2" key="1">
    <citation type="submission" date="2016-10" db="EMBL/GenBank/DDBJ databases">
        <title>Draft Genome Sequence of Nocardioides luteus Strain BAFB, an Alkane-Degrading Bacterium Isolated from JP-7 Polluted Soil.</title>
        <authorList>
            <person name="Brown L."/>
            <person name="Ruiz O.N."/>
            <person name="Gunasekera T."/>
        </authorList>
    </citation>
    <scope>NUCLEOTIDE SEQUENCE [LARGE SCALE GENOMIC DNA]</scope>
    <source>
        <strain evidence="2">BAFB</strain>
    </source>
</reference>
<proteinExistence type="predicted"/>
<evidence type="ECO:0000313" key="2">
    <source>
        <dbReference type="EMBL" id="OIJ24469.1"/>
    </source>
</evidence>
<gene>
    <name evidence="2" type="ORF">UG56_022555</name>
</gene>
<protein>
    <recommendedName>
        <fullName evidence="1">SCO6045-like C-terminal domain-containing protein</fullName>
    </recommendedName>
</protein>
<comment type="caution">
    <text evidence="2">The sequence shown here is derived from an EMBL/GenBank/DDBJ whole genome shotgun (WGS) entry which is preliminary data.</text>
</comment>